<dbReference type="Proteomes" id="UP001457282">
    <property type="component" value="Unassembled WGS sequence"/>
</dbReference>
<accession>A0AAW1YR70</accession>
<evidence type="ECO:0000313" key="2">
    <source>
        <dbReference type="Proteomes" id="UP001457282"/>
    </source>
</evidence>
<dbReference type="AlphaFoldDB" id="A0AAW1YR70"/>
<dbReference type="EMBL" id="JBEDUW010000001">
    <property type="protein sequence ID" value="KAK9951073.1"/>
    <property type="molecule type" value="Genomic_DNA"/>
</dbReference>
<gene>
    <name evidence="1" type="ORF">M0R45_006535</name>
</gene>
<keyword evidence="2" id="KW-1185">Reference proteome</keyword>
<reference evidence="1 2" key="1">
    <citation type="journal article" date="2023" name="G3 (Bethesda)">
        <title>A chromosome-length genome assembly and annotation of blackberry (Rubus argutus, cv. 'Hillquist').</title>
        <authorList>
            <person name="Bruna T."/>
            <person name="Aryal R."/>
            <person name="Dudchenko O."/>
            <person name="Sargent D.J."/>
            <person name="Mead D."/>
            <person name="Buti M."/>
            <person name="Cavallini A."/>
            <person name="Hytonen T."/>
            <person name="Andres J."/>
            <person name="Pham M."/>
            <person name="Weisz D."/>
            <person name="Mascagni F."/>
            <person name="Usai G."/>
            <person name="Natali L."/>
            <person name="Bassil N."/>
            <person name="Fernandez G.E."/>
            <person name="Lomsadze A."/>
            <person name="Armour M."/>
            <person name="Olukolu B."/>
            <person name="Poorten T."/>
            <person name="Britton C."/>
            <person name="Davik J."/>
            <person name="Ashrafi H."/>
            <person name="Aiden E.L."/>
            <person name="Borodovsky M."/>
            <person name="Worthington M."/>
        </authorList>
    </citation>
    <scope>NUCLEOTIDE SEQUENCE [LARGE SCALE GENOMIC DNA]</scope>
    <source>
        <strain evidence="1">PI 553951</strain>
    </source>
</reference>
<organism evidence="1 2">
    <name type="scientific">Rubus argutus</name>
    <name type="common">Southern blackberry</name>
    <dbReference type="NCBI Taxonomy" id="59490"/>
    <lineage>
        <taxon>Eukaryota</taxon>
        <taxon>Viridiplantae</taxon>
        <taxon>Streptophyta</taxon>
        <taxon>Embryophyta</taxon>
        <taxon>Tracheophyta</taxon>
        <taxon>Spermatophyta</taxon>
        <taxon>Magnoliopsida</taxon>
        <taxon>eudicotyledons</taxon>
        <taxon>Gunneridae</taxon>
        <taxon>Pentapetalae</taxon>
        <taxon>rosids</taxon>
        <taxon>fabids</taxon>
        <taxon>Rosales</taxon>
        <taxon>Rosaceae</taxon>
        <taxon>Rosoideae</taxon>
        <taxon>Rosoideae incertae sedis</taxon>
        <taxon>Rubus</taxon>
    </lineage>
</organism>
<protein>
    <submittedName>
        <fullName evidence="1">Uncharacterized protein</fullName>
    </submittedName>
</protein>
<proteinExistence type="predicted"/>
<comment type="caution">
    <text evidence="1">The sequence shown here is derived from an EMBL/GenBank/DDBJ whole genome shotgun (WGS) entry which is preliminary data.</text>
</comment>
<evidence type="ECO:0000313" key="1">
    <source>
        <dbReference type="EMBL" id="KAK9951073.1"/>
    </source>
</evidence>
<sequence>MKIKKRHLYRAKHPFDAHLFEALCCGSWKAVELLRISKWNFEHEICGPSMPGVDICVLSKSDHTESSDEEMRDLVWVDARISSIVREPHDSQCSCQFHVNLYVNQGPLGSERATLKKGTEVIGIDQIFILQRLDRNSCKNQYYRWDRSVDCSTLPNTKLLLGKFLSDLSWLLVTSSLKQIVFDVKSVQNKIVYQISGGYDDATPKTVLKL</sequence>
<name>A0AAW1YR70_RUBAR</name>